<evidence type="ECO:0000256" key="9">
    <source>
        <dbReference type="ARBA" id="ARBA00023136"/>
    </source>
</evidence>
<evidence type="ECO:0000256" key="5">
    <source>
        <dbReference type="ARBA" id="ARBA00022692"/>
    </source>
</evidence>
<feature type="transmembrane region" description="Helical" evidence="11">
    <location>
        <begin position="258"/>
        <end position="278"/>
    </location>
</feature>
<dbReference type="EMBL" id="CP007451">
    <property type="protein sequence ID" value="AHW59674.1"/>
    <property type="molecule type" value="Genomic_DNA"/>
</dbReference>
<dbReference type="PANTHER" id="PTHR11410:SF0">
    <property type="entry name" value="ATP SYNTHASE SUBUNIT A"/>
    <property type="match status" value="1"/>
</dbReference>
<feature type="transmembrane region" description="Helical" evidence="11">
    <location>
        <begin position="323"/>
        <end position="349"/>
    </location>
</feature>
<evidence type="ECO:0000256" key="3">
    <source>
        <dbReference type="ARBA" id="ARBA00022448"/>
    </source>
</evidence>
<dbReference type="InterPro" id="IPR045083">
    <property type="entry name" value="ATP_synth_F0_asu_bact/mt"/>
</dbReference>
<dbReference type="PANTHER" id="PTHR11410">
    <property type="entry name" value="ATP SYNTHASE SUBUNIT A"/>
    <property type="match status" value="1"/>
</dbReference>
<dbReference type="NCBIfam" id="TIGR01131">
    <property type="entry name" value="ATP_synt_6_or_A"/>
    <property type="match status" value="1"/>
</dbReference>
<evidence type="ECO:0000256" key="12">
    <source>
        <dbReference type="RuleBase" id="RU000483"/>
    </source>
</evidence>
<organism evidence="14 15">
    <name type="scientific">Draconibacterium orientale</name>
    <dbReference type="NCBI Taxonomy" id="1168034"/>
    <lineage>
        <taxon>Bacteria</taxon>
        <taxon>Pseudomonadati</taxon>
        <taxon>Bacteroidota</taxon>
        <taxon>Bacteroidia</taxon>
        <taxon>Marinilabiliales</taxon>
        <taxon>Prolixibacteraceae</taxon>
        <taxon>Draconibacterium</taxon>
    </lineage>
</organism>
<dbReference type="Pfam" id="PF00119">
    <property type="entry name" value="ATP-synt_A"/>
    <property type="match status" value="1"/>
</dbReference>
<evidence type="ECO:0000313" key="15">
    <source>
        <dbReference type="Proteomes" id="UP000023772"/>
    </source>
</evidence>
<evidence type="ECO:0000256" key="4">
    <source>
        <dbReference type="ARBA" id="ARBA00022547"/>
    </source>
</evidence>
<comment type="subcellular location">
    <subcellularLocation>
        <location evidence="11 12">Cell membrane</location>
        <topology evidence="11 12">Multi-pass membrane protein</topology>
    </subcellularLocation>
    <subcellularLocation>
        <location evidence="1">Membrane</location>
        <topology evidence="1">Multi-pass membrane protein</topology>
    </subcellularLocation>
</comment>
<dbReference type="SUPFAM" id="SSF81336">
    <property type="entry name" value="F1F0 ATP synthase subunit A"/>
    <property type="match status" value="1"/>
</dbReference>
<evidence type="ECO:0000256" key="7">
    <source>
        <dbReference type="ARBA" id="ARBA00022989"/>
    </source>
</evidence>
<name>A0ABN4CX42_9BACT</name>
<dbReference type="HAMAP" id="MF_01393">
    <property type="entry name" value="ATP_synth_a_bact"/>
    <property type="match status" value="1"/>
</dbReference>
<keyword evidence="6 11" id="KW-0375">Hydrogen ion transport</keyword>
<dbReference type="CDD" id="cd00310">
    <property type="entry name" value="ATP-synt_Fo_a_6"/>
    <property type="match status" value="1"/>
</dbReference>
<feature type="transmembrane region" description="Helical" evidence="11">
    <location>
        <begin position="361"/>
        <end position="390"/>
    </location>
</feature>
<evidence type="ECO:0000313" key="14">
    <source>
        <dbReference type="EMBL" id="AHW59674.1"/>
    </source>
</evidence>
<keyword evidence="15" id="KW-1185">Reference proteome</keyword>
<comment type="function">
    <text evidence="11 12">Key component of the proton channel; it plays a direct role in the translocation of protons across the membrane.</text>
</comment>
<keyword evidence="8 11" id="KW-0406">Ion transport</keyword>
<evidence type="ECO:0000256" key="6">
    <source>
        <dbReference type="ARBA" id="ARBA00022781"/>
    </source>
</evidence>
<accession>A0ABN4CX42</accession>
<feature type="transmembrane region" description="Helical" evidence="11">
    <location>
        <begin position="232"/>
        <end position="252"/>
    </location>
</feature>
<keyword evidence="11" id="KW-1003">Cell membrane</keyword>
<keyword evidence="7 11" id="KW-1133">Transmembrane helix</keyword>
<evidence type="ECO:0000256" key="13">
    <source>
        <dbReference type="SAM" id="MobiDB-lite"/>
    </source>
</evidence>
<proteinExistence type="inferred from homology"/>
<dbReference type="InterPro" id="IPR035908">
    <property type="entry name" value="F0_ATP_A_sf"/>
</dbReference>
<keyword evidence="3 11" id="KW-0813">Transport</keyword>
<dbReference type="PRINTS" id="PR00123">
    <property type="entry name" value="ATPASEA"/>
</dbReference>
<evidence type="ECO:0000256" key="10">
    <source>
        <dbReference type="ARBA" id="ARBA00023310"/>
    </source>
</evidence>
<evidence type="ECO:0000256" key="11">
    <source>
        <dbReference type="HAMAP-Rule" id="MF_01393"/>
    </source>
</evidence>
<feature type="region of interest" description="Disordered" evidence="13">
    <location>
        <begin position="39"/>
        <end position="60"/>
    </location>
</feature>
<dbReference type="InterPro" id="IPR000568">
    <property type="entry name" value="ATP_synth_F0_asu"/>
</dbReference>
<reference evidence="14 15" key="1">
    <citation type="submission" date="2014-03" db="EMBL/GenBank/DDBJ databases">
        <title>Complete genome sequence of a deeply braunched marine Bacteroidia bacterium Draconibacterium orientale type strain FH5T.</title>
        <authorList>
            <person name="Li X."/>
            <person name="Wang X."/>
            <person name="Xie Z."/>
            <person name="Du Z."/>
            <person name="Chen G."/>
        </authorList>
    </citation>
    <scope>NUCLEOTIDE SEQUENCE [LARGE SCALE GENOMIC DNA]</scope>
    <source>
        <strain evidence="14 15">FH5</strain>
    </source>
</reference>
<gene>
    <name evidence="11" type="primary">atpB</name>
    <name evidence="14" type="ORF">FH5T_08925</name>
</gene>
<dbReference type="Gene3D" id="1.20.120.220">
    <property type="entry name" value="ATP synthase, F0 complex, subunit A"/>
    <property type="match status" value="1"/>
</dbReference>
<keyword evidence="9 11" id="KW-0472">Membrane</keyword>
<dbReference type="Proteomes" id="UP000023772">
    <property type="component" value="Chromosome"/>
</dbReference>
<protein>
    <recommendedName>
        <fullName evidence="11 12">ATP synthase subunit a</fullName>
    </recommendedName>
    <alternativeName>
        <fullName evidence="11">ATP synthase F0 sector subunit a</fullName>
    </alternativeName>
    <alternativeName>
        <fullName evidence="11">F-ATPase subunit 6</fullName>
    </alternativeName>
</protein>
<keyword evidence="5 11" id="KW-0812">Transmembrane</keyword>
<feature type="transmembrane region" description="Helical" evidence="11">
    <location>
        <begin position="169"/>
        <end position="187"/>
    </location>
</feature>
<feature type="compositionally biased region" description="Basic and acidic residues" evidence="13">
    <location>
        <begin position="41"/>
        <end position="60"/>
    </location>
</feature>
<keyword evidence="10 11" id="KW-0066">ATP synthesis</keyword>
<evidence type="ECO:0000256" key="1">
    <source>
        <dbReference type="ARBA" id="ARBA00004141"/>
    </source>
</evidence>
<sequence>MFIDKLKQRKTELTMLKLTKAVFLFFAFLLPGYGQLQAQQGHEEEKTHVTESHSEEIEAHASDTHAEEGFNAGEFVIDHVSDSYDWHITSFGDKHISIPLPIIVYSKQPELHDGQAFHVFMSSKFHHGHSAYKGFRISESEEFKGKVVELDAAGLEIGTPIDISITKTIAGILASVVILLWLVFATAKLAKKNTGRAPTGVQNALEPIIFFIRDEVAKPAIGEHKYEKFMPFLLTLFFFILINNFMGLIPIPPFGANVTGNIGVTMVLALFTFAITTINGNKHYWKEIYNPDVPWWLKFPIPLMPIVELSGVITKPFVLMVRLFANMMAGHLIVMVFVSLIFVFGSLFGPAVGLGASPISILFSVFILLLDVLVSFIQAYVFTLLSALYFGMATADHH</sequence>
<keyword evidence="4 11" id="KW-0138">CF(0)</keyword>
<comment type="similarity">
    <text evidence="2 11 12">Belongs to the ATPase A chain family.</text>
</comment>
<evidence type="ECO:0000256" key="2">
    <source>
        <dbReference type="ARBA" id="ARBA00006810"/>
    </source>
</evidence>
<evidence type="ECO:0000256" key="8">
    <source>
        <dbReference type="ARBA" id="ARBA00023065"/>
    </source>
</evidence>